<dbReference type="InterPro" id="IPR055170">
    <property type="entry name" value="GFO_IDH_MocA-like_dom"/>
</dbReference>
<evidence type="ECO:0000259" key="1">
    <source>
        <dbReference type="Pfam" id="PF01408"/>
    </source>
</evidence>
<proteinExistence type="predicted"/>
<dbReference type="PANTHER" id="PTHR43249">
    <property type="entry name" value="UDP-N-ACETYL-2-AMINO-2-DEOXY-D-GLUCURONATE OXIDASE"/>
    <property type="match status" value="1"/>
</dbReference>
<organism evidence="3 4">
    <name type="scientific">Aestuariivirga litoralis</name>
    <dbReference type="NCBI Taxonomy" id="2650924"/>
    <lineage>
        <taxon>Bacteria</taxon>
        <taxon>Pseudomonadati</taxon>
        <taxon>Pseudomonadota</taxon>
        <taxon>Alphaproteobacteria</taxon>
        <taxon>Hyphomicrobiales</taxon>
        <taxon>Aestuariivirgaceae</taxon>
        <taxon>Aestuariivirga</taxon>
    </lineage>
</organism>
<dbReference type="InterPro" id="IPR052515">
    <property type="entry name" value="Gfo/Idh/MocA_Oxidoreductase"/>
</dbReference>
<accession>A0A2W2BKK6</accession>
<comment type="caution">
    <text evidence="3">The sequence shown here is derived from an EMBL/GenBank/DDBJ whole genome shotgun (WGS) entry which is preliminary data.</text>
</comment>
<feature type="domain" description="Gfo/Idh/MocA-like oxidoreductase N-terminal" evidence="1">
    <location>
        <begin position="8"/>
        <end position="125"/>
    </location>
</feature>
<dbReference type="Pfam" id="PF01408">
    <property type="entry name" value="GFO_IDH_MocA"/>
    <property type="match status" value="1"/>
</dbReference>
<reference evidence="4" key="1">
    <citation type="submission" date="2018-06" db="EMBL/GenBank/DDBJ databases">
        <title>Aestuariibacter litoralis strain KCTC 52945T.</title>
        <authorList>
            <person name="Li X."/>
            <person name="Salam N."/>
            <person name="Li J.-L."/>
            <person name="Chen Y.-M."/>
            <person name="Yang Z.-W."/>
            <person name="Zhang L.-Y."/>
            <person name="Han M.-X."/>
            <person name="Xiao M."/>
            <person name="Li W.-J."/>
        </authorList>
    </citation>
    <scope>NUCLEOTIDE SEQUENCE [LARGE SCALE GENOMIC DNA]</scope>
    <source>
        <strain evidence="4">KCTC 52945</strain>
    </source>
</reference>
<dbReference type="Gene3D" id="3.40.50.720">
    <property type="entry name" value="NAD(P)-binding Rossmann-like Domain"/>
    <property type="match status" value="1"/>
</dbReference>
<dbReference type="RefSeq" id="WP_111199272.1">
    <property type="nucleotide sequence ID" value="NZ_QKVK01000006.1"/>
</dbReference>
<evidence type="ECO:0000313" key="3">
    <source>
        <dbReference type="EMBL" id="PZF76437.1"/>
    </source>
</evidence>
<gene>
    <name evidence="3" type="ORF">DK847_13825</name>
</gene>
<dbReference type="PANTHER" id="PTHR43249:SF1">
    <property type="entry name" value="D-GLUCOSIDE 3-DEHYDROGENASE"/>
    <property type="match status" value="1"/>
</dbReference>
<dbReference type="Pfam" id="PF22725">
    <property type="entry name" value="GFO_IDH_MocA_C3"/>
    <property type="match status" value="1"/>
</dbReference>
<sequence length="350" mass="38641">MAAKQPVAIGMVGCGFYAQNHLNAWADLRPEGALLSAVCDRDAARAEAAGRRFGVPHFTDMGQMLDTVKIDLLDIATRMDTHQALAAIAAERGVAAVVQKPFAPTWEECVAIVEKAKSHGAWLAVHENFRFASAMRAVKKILDQGTIGTPTWARLSWRTGFDVYRGQPYLAEEEKLVIQDVGIHILDLARYFLGEVAHVSAETQKRNPKIRAEDTATILMRHESGAVSIVEATYAAKRRDDAFPETMLEIEGDGGSVILTKGEKVIVTTQGLSFEDQVGGPLLHWTSRPWHVSQEAVLHTNRHMFERFRDGLAADTSGEDNLKTYALVEAAYEAARTHKAVKPMQWVPKE</sequence>
<evidence type="ECO:0000313" key="4">
    <source>
        <dbReference type="Proteomes" id="UP000248795"/>
    </source>
</evidence>
<dbReference type="InterPro" id="IPR036291">
    <property type="entry name" value="NAD(P)-bd_dom_sf"/>
</dbReference>
<evidence type="ECO:0000259" key="2">
    <source>
        <dbReference type="Pfam" id="PF22725"/>
    </source>
</evidence>
<dbReference type="SUPFAM" id="SSF55347">
    <property type="entry name" value="Glyceraldehyde-3-phosphate dehydrogenase-like, C-terminal domain"/>
    <property type="match status" value="1"/>
</dbReference>
<dbReference type="Proteomes" id="UP000248795">
    <property type="component" value="Unassembled WGS sequence"/>
</dbReference>
<dbReference type="EMBL" id="QKVK01000006">
    <property type="protein sequence ID" value="PZF76437.1"/>
    <property type="molecule type" value="Genomic_DNA"/>
</dbReference>
<name>A0A2W2BKK6_9HYPH</name>
<keyword evidence="4" id="KW-1185">Reference proteome</keyword>
<protein>
    <submittedName>
        <fullName evidence="3">Gfo/Idh/MocA family oxidoreductase</fullName>
    </submittedName>
</protein>
<dbReference type="Gene3D" id="3.30.360.10">
    <property type="entry name" value="Dihydrodipicolinate Reductase, domain 2"/>
    <property type="match status" value="1"/>
</dbReference>
<feature type="domain" description="GFO/IDH/MocA-like oxidoreductase" evidence="2">
    <location>
        <begin position="135"/>
        <end position="257"/>
    </location>
</feature>
<dbReference type="GO" id="GO:0000166">
    <property type="term" value="F:nucleotide binding"/>
    <property type="evidence" value="ECO:0007669"/>
    <property type="project" value="InterPro"/>
</dbReference>
<dbReference type="AlphaFoldDB" id="A0A2W2BKK6"/>
<dbReference type="SUPFAM" id="SSF51735">
    <property type="entry name" value="NAD(P)-binding Rossmann-fold domains"/>
    <property type="match status" value="1"/>
</dbReference>
<dbReference type="InterPro" id="IPR000683">
    <property type="entry name" value="Gfo/Idh/MocA-like_OxRdtase_N"/>
</dbReference>